<evidence type="ECO:0000256" key="1">
    <source>
        <dbReference type="SAM" id="MobiDB-lite"/>
    </source>
</evidence>
<keyword evidence="2" id="KW-0812">Transmembrane</keyword>
<proteinExistence type="predicted"/>
<name>A0A1Q8CPG7_9PSEU</name>
<evidence type="ECO:0000256" key="2">
    <source>
        <dbReference type="SAM" id="Phobius"/>
    </source>
</evidence>
<feature type="transmembrane region" description="Helical" evidence="2">
    <location>
        <begin position="873"/>
        <end position="896"/>
    </location>
</feature>
<dbReference type="AlphaFoldDB" id="A0A1Q8CPG7"/>
<accession>A0A1Q8CPG7</accession>
<sequence>MTDPRTPALLDGLTAVEQRVVDAARRGEWARAETVVPVEELEATDDPDLRVRADLVRELVMGRRGELDPRGVRVRGVRVVGQLDLDHVTGVTGLSLVECALPDGITCRHARLREMTLDRSMAATLHAEGLRVEGDLFLRSATLRGAGEGGAVRLLGALIGGQLDLGDSEVLNTTGPALHADGLRMEGDLFLRSATLRGAGESGAVRLLGALIGGQLDLEGSEITNATDPAFAADGLRVEGDLFLRNAVLQGTDGGGAVRLLGALIGGQLDLEGSEITNATDPAFAADGLRVEGDLFLRNAVLQGTDGGGAVRLLGALIGGQLDLGGSEITNATGPAFAADGLRVEGSLFLRNAALRGAGESGAVRLLGARIGGQLGLEGGEITNITGPALRADSLRVERGLFLRNAALAGAGESGAVRLLGAQVGGQLGLEGGEITNITGPGLHADALRVDGDLFLRNAALRGAGESGAVRLVGARIGGQLGLEGGEITNITGPALRADSLRVERGLFLRNAALAGAGESGAVRLLGAQVGGQLGLEGGEITNITGPALRADSLRVERGLFLRNAALAGAGESGAVRLLGAQVGGQLGLEGGEITNITGPGLHADALRVDGDLFLRNAALRGAGESGAVRLVGAQIHSQANFTGTQLSNDSGPLLALFEARVDAALILPASVVCPLGSTEITRRGCPHRGRQLVVRGLVFADLGHVSWRQWLHLVVHHTPEYWPQPYQQLAAVERAAGHDNNARHVLIVQQEDLRRRTPEALGGRIGQWRHWLWGWLGRYGYRAHRLVIALAVILTLAGGLGYAAGQVPTRPGHHAAERVPPPTANTAARGTPCSTAELIGLGIDRGLPLGTTGLRTRCDLDTGTRWGQAFTFALWALQALIWALATLAVAAYTGLVRKPT</sequence>
<evidence type="ECO:0000313" key="4">
    <source>
        <dbReference type="Proteomes" id="UP000185596"/>
    </source>
</evidence>
<keyword evidence="2" id="KW-0472">Membrane</keyword>
<protein>
    <recommendedName>
        <fullName evidence="5">Oxidoreductase</fullName>
    </recommendedName>
</protein>
<evidence type="ECO:0008006" key="5">
    <source>
        <dbReference type="Google" id="ProtNLM"/>
    </source>
</evidence>
<gene>
    <name evidence="3" type="ORF">BU204_17975</name>
</gene>
<comment type="caution">
    <text evidence="3">The sequence shown here is derived from an EMBL/GenBank/DDBJ whole genome shotgun (WGS) entry which is preliminary data.</text>
</comment>
<dbReference type="Proteomes" id="UP000185596">
    <property type="component" value="Unassembled WGS sequence"/>
</dbReference>
<reference evidence="3 4" key="1">
    <citation type="submission" date="2016-12" db="EMBL/GenBank/DDBJ databases">
        <title>The draft genome sequence of Actinophytocola sp. 11-183.</title>
        <authorList>
            <person name="Wang W."/>
            <person name="Yuan L."/>
        </authorList>
    </citation>
    <scope>NUCLEOTIDE SEQUENCE [LARGE SCALE GENOMIC DNA]</scope>
    <source>
        <strain evidence="3 4">11-183</strain>
    </source>
</reference>
<evidence type="ECO:0000313" key="3">
    <source>
        <dbReference type="EMBL" id="OLF16255.1"/>
    </source>
</evidence>
<dbReference type="STRING" id="1912961.BU204_17975"/>
<keyword evidence="2" id="KW-1133">Transmembrane helix</keyword>
<keyword evidence="4" id="KW-1185">Reference proteome</keyword>
<organism evidence="3 4">
    <name type="scientific">Actinophytocola xanthii</name>
    <dbReference type="NCBI Taxonomy" id="1912961"/>
    <lineage>
        <taxon>Bacteria</taxon>
        <taxon>Bacillati</taxon>
        <taxon>Actinomycetota</taxon>
        <taxon>Actinomycetes</taxon>
        <taxon>Pseudonocardiales</taxon>
        <taxon>Pseudonocardiaceae</taxon>
    </lineage>
</organism>
<feature type="region of interest" description="Disordered" evidence="1">
    <location>
        <begin position="811"/>
        <end position="830"/>
    </location>
</feature>
<dbReference type="EMBL" id="MSIE01000031">
    <property type="protein sequence ID" value="OLF16255.1"/>
    <property type="molecule type" value="Genomic_DNA"/>
</dbReference>
<feature type="transmembrane region" description="Helical" evidence="2">
    <location>
        <begin position="787"/>
        <end position="805"/>
    </location>
</feature>